<dbReference type="InterPro" id="IPR039425">
    <property type="entry name" value="RNA_pol_sigma-70-like"/>
</dbReference>
<protein>
    <submittedName>
        <fullName evidence="9">ECF family RNA polymerase sigma factor</fullName>
    </submittedName>
</protein>
<dbReference type="InterPro" id="IPR036388">
    <property type="entry name" value="WH-like_DNA-bd_sf"/>
</dbReference>
<dbReference type="NCBIfam" id="TIGR02937">
    <property type="entry name" value="sigma70-ECF"/>
    <property type="match status" value="1"/>
</dbReference>
<feature type="domain" description="RNA polymerase sigma factor 70 region 4 type 2" evidence="8">
    <location>
        <begin position="167"/>
        <end position="218"/>
    </location>
</feature>
<evidence type="ECO:0000313" key="10">
    <source>
        <dbReference type="Proteomes" id="UP000238348"/>
    </source>
</evidence>
<evidence type="ECO:0000256" key="3">
    <source>
        <dbReference type="ARBA" id="ARBA00023082"/>
    </source>
</evidence>
<dbReference type="PANTHER" id="PTHR43133">
    <property type="entry name" value="RNA POLYMERASE ECF-TYPE SIGMA FACTO"/>
    <property type="match status" value="1"/>
</dbReference>
<evidence type="ECO:0000259" key="7">
    <source>
        <dbReference type="Pfam" id="PF04542"/>
    </source>
</evidence>
<feature type="region of interest" description="Disordered" evidence="6">
    <location>
        <begin position="1"/>
        <end position="45"/>
    </location>
</feature>
<dbReference type="SUPFAM" id="SSF88946">
    <property type="entry name" value="Sigma2 domain of RNA polymerase sigma factors"/>
    <property type="match status" value="1"/>
</dbReference>
<dbReference type="InterPro" id="IPR007627">
    <property type="entry name" value="RNA_pol_sigma70_r2"/>
</dbReference>
<dbReference type="AlphaFoldDB" id="A0A2L0EYW8"/>
<dbReference type="Pfam" id="PF04542">
    <property type="entry name" value="Sigma70_r2"/>
    <property type="match status" value="1"/>
</dbReference>
<evidence type="ECO:0000259" key="8">
    <source>
        <dbReference type="Pfam" id="PF08281"/>
    </source>
</evidence>
<evidence type="ECO:0000313" key="9">
    <source>
        <dbReference type="EMBL" id="AUX44497.1"/>
    </source>
</evidence>
<keyword evidence="3" id="KW-0731">Sigma factor</keyword>
<reference evidence="9 10" key="1">
    <citation type="submission" date="2015-09" db="EMBL/GenBank/DDBJ databases">
        <title>Sorangium comparison.</title>
        <authorList>
            <person name="Zaburannyi N."/>
            <person name="Bunk B."/>
            <person name="Overmann J."/>
            <person name="Mueller R."/>
        </authorList>
    </citation>
    <scope>NUCLEOTIDE SEQUENCE [LARGE SCALE GENOMIC DNA]</scope>
    <source>
        <strain evidence="9 10">So ce26</strain>
    </source>
</reference>
<keyword evidence="2" id="KW-0805">Transcription regulation</keyword>
<evidence type="ECO:0000256" key="4">
    <source>
        <dbReference type="ARBA" id="ARBA00023125"/>
    </source>
</evidence>
<dbReference type="Gene3D" id="1.10.1740.10">
    <property type="match status" value="1"/>
</dbReference>
<comment type="similarity">
    <text evidence="1">Belongs to the sigma-70 factor family. ECF subfamily.</text>
</comment>
<proteinExistence type="inferred from homology"/>
<organism evidence="9 10">
    <name type="scientific">Sorangium cellulosum</name>
    <name type="common">Polyangium cellulosum</name>
    <dbReference type="NCBI Taxonomy" id="56"/>
    <lineage>
        <taxon>Bacteria</taxon>
        <taxon>Pseudomonadati</taxon>
        <taxon>Myxococcota</taxon>
        <taxon>Polyangia</taxon>
        <taxon>Polyangiales</taxon>
        <taxon>Polyangiaceae</taxon>
        <taxon>Sorangium</taxon>
    </lineage>
</organism>
<evidence type="ECO:0000256" key="2">
    <source>
        <dbReference type="ARBA" id="ARBA00023015"/>
    </source>
</evidence>
<keyword evidence="4" id="KW-0238">DNA-binding</keyword>
<gene>
    <name evidence="9" type="ORF">SOCE26_059610</name>
</gene>
<dbReference type="InterPro" id="IPR013325">
    <property type="entry name" value="RNA_pol_sigma_r2"/>
</dbReference>
<sequence length="238" mass="26617">MYSFPSLEVPLLAPPQRGPQALPRRPSHARVQRDDDLETRTSLMTGSRPLLGESRAQFESAVRPTLPRLYRFCVSLCGDRDRADDLFQNVLLKAYLHASAFEGRSDLGVWLCGIARNEYLEARRTEARRRGLLDRLVEACTEVLGVARRAEVPSPEATAILNQDTGALLACLQELPEEFRTVVVLCDIEELGYDHVADLLGIPKGTVKSRHARGRARLRVAYERLAAQRVVAAREEST</sequence>
<evidence type="ECO:0000256" key="1">
    <source>
        <dbReference type="ARBA" id="ARBA00010641"/>
    </source>
</evidence>
<dbReference type="GO" id="GO:0003677">
    <property type="term" value="F:DNA binding"/>
    <property type="evidence" value="ECO:0007669"/>
    <property type="project" value="UniProtKB-KW"/>
</dbReference>
<dbReference type="InterPro" id="IPR013324">
    <property type="entry name" value="RNA_pol_sigma_r3/r4-like"/>
</dbReference>
<dbReference type="GO" id="GO:0006352">
    <property type="term" value="P:DNA-templated transcription initiation"/>
    <property type="evidence" value="ECO:0007669"/>
    <property type="project" value="InterPro"/>
</dbReference>
<dbReference type="Gene3D" id="1.10.10.10">
    <property type="entry name" value="Winged helix-like DNA-binding domain superfamily/Winged helix DNA-binding domain"/>
    <property type="match status" value="1"/>
</dbReference>
<dbReference type="Pfam" id="PF08281">
    <property type="entry name" value="Sigma70_r4_2"/>
    <property type="match status" value="1"/>
</dbReference>
<keyword evidence="5" id="KW-0804">Transcription</keyword>
<dbReference type="InterPro" id="IPR014284">
    <property type="entry name" value="RNA_pol_sigma-70_dom"/>
</dbReference>
<dbReference type="CDD" id="cd06171">
    <property type="entry name" value="Sigma70_r4"/>
    <property type="match status" value="1"/>
</dbReference>
<dbReference type="SUPFAM" id="SSF88659">
    <property type="entry name" value="Sigma3 and sigma4 domains of RNA polymerase sigma factors"/>
    <property type="match status" value="1"/>
</dbReference>
<evidence type="ECO:0000256" key="6">
    <source>
        <dbReference type="SAM" id="MobiDB-lite"/>
    </source>
</evidence>
<dbReference type="Proteomes" id="UP000238348">
    <property type="component" value="Chromosome"/>
</dbReference>
<name>A0A2L0EYW8_SORCE</name>
<feature type="domain" description="RNA polymerase sigma-70 region 2" evidence="7">
    <location>
        <begin position="62"/>
        <end position="129"/>
    </location>
</feature>
<evidence type="ECO:0000256" key="5">
    <source>
        <dbReference type="ARBA" id="ARBA00023163"/>
    </source>
</evidence>
<dbReference type="EMBL" id="CP012673">
    <property type="protein sequence ID" value="AUX44497.1"/>
    <property type="molecule type" value="Genomic_DNA"/>
</dbReference>
<dbReference type="GO" id="GO:0016987">
    <property type="term" value="F:sigma factor activity"/>
    <property type="evidence" value="ECO:0007669"/>
    <property type="project" value="UniProtKB-KW"/>
</dbReference>
<dbReference type="InterPro" id="IPR013249">
    <property type="entry name" value="RNA_pol_sigma70_r4_t2"/>
</dbReference>
<accession>A0A2L0EYW8</accession>
<dbReference type="PANTHER" id="PTHR43133:SF8">
    <property type="entry name" value="RNA POLYMERASE SIGMA FACTOR HI_1459-RELATED"/>
    <property type="match status" value="1"/>
</dbReference>